<gene>
    <name evidence="4" type="ORF">M4486_13965</name>
</gene>
<dbReference type="RefSeq" id="WP_249477844.1">
    <property type="nucleotide sequence ID" value="NZ_CP097218.1"/>
</dbReference>
<evidence type="ECO:0000313" key="5">
    <source>
        <dbReference type="Proteomes" id="UP001055868"/>
    </source>
</evidence>
<reference evidence="4" key="1">
    <citation type="submission" date="2022-05" db="EMBL/GenBank/DDBJ databases">
        <title>Genomic analysis of Brachybacterium sp. CBA3104.</title>
        <authorList>
            <person name="Roh S.W."/>
            <person name="Kim Y.B."/>
            <person name="Kim Y."/>
        </authorList>
    </citation>
    <scope>NUCLEOTIDE SEQUENCE</scope>
    <source>
        <strain evidence="4">CBA3104</strain>
    </source>
</reference>
<feature type="compositionally biased region" description="Low complexity" evidence="1">
    <location>
        <begin position="37"/>
        <end position="62"/>
    </location>
</feature>
<proteinExistence type="predicted"/>
<name>A0ABY4N2G0_9MICO</name>
<keyword evidence="2" id="KW-0812">Transmembrane</keyword>
<accession>A0ABY4N2G0</accession>
<evidence type="ECO:0000256" key="1">
    <source>
        <dbReference type="SAM" id="MobiDB-lite"/>
    </source>
</evidence>
<evidence type="ECO:0000259" key="3">
    <source>
        <dbReference type="Pfam" id="PF12089"/>
    </source>
</evidence>
<feature type="domain" description="DUF3566" evidence="3">
    <location>
        <begin position="141"/>
        <end position="257"/>
    </location>
</feature>
<dbReference type="EMBL" id="CP097218">
    <property type="protein sequence ID" value="UQN28723.1"/>
    <property type="molecule type" value="Genomic_DNA"/>
</dbReference>
<evidence type="ECO:0000256" key="2">
    <source>
        <dbReference type="SAM" id="Phobius"/>
    </source>
</evidence>
<dbReference type="InterPro" id="IPR021949">
    <property type="entry name" value="DUF3566_TM"/>
</dbReference>
<feature type="compositionally biased region" description="Polar residues" evidence="1">
    <location>
        <begin position="1"/>
        <end position="11"/>
    </location>
</feature>
<dbReference type="Pfam" id="PF12089">
    <property type="entry name" value="DUF3566"/>
    <property type="match status" value="1"/>
</dbReference>
<protein>
    <submittedName>
        <fullName evidence="4">DUF3566 domain-containing protein</fullName>
    </submittedName>
</protein>
<feature type="transmembrane region" description="Helical" evidence="2">
    <location>
        <begin position="215"/>
        <end position="248"/>
    </location>
</feature>
<sequence length="258" mass="25972">MASSKNGSTPSRPGGAGGTEGAPTVTFTPTDDAEGPAKSSSRTSSKGASNGSATTANSAGSANGAGGSRTGSAKTTGARTGGTKNAGTSSAQRTGAQRTGSATSASSANSRGTVGASSANKGASRSPAKATAKAPTRSGGPRRIRLTLSRIDPFSVMKMSFLIAIAVGIATVVAVAVLWNLVEVIGIWDKIDEIGRDLNNDKPLPFMEYFKFSKMISYATIAAVVDIVIITALGTLLAFLYNIVAALLGGLKMTFTDE</sequence>
<feature type="region of interest" description="Disordered" evidence="1">
    <location>
        <begin position="1"/>
        <end position="141"/>
    </location>
</feature>
<feature type="compositionally biased region" description="Low complexity" evidence="1">
    <location>
        <begin position="70"/>
        <end position="113"/>
    </location>
</feature>
<keyword evidence="5" id="KW-1185">Reference proteome</keyword>
<keyword evidence="2" id="KW-1133">Transmembrane helix</keyword>
<dbReference type="Proteomes" id="UP001055868">
    <property type="component" value="Chromosome"/>
</dbReference>
<evidence type="ECO:0000313" key="4">
    <source>
        <dbReference type="EMBL" id="UQN28723.1"/>
    </source>
</evidence>
<organism evidence="4 5">
    <name type="scientific">Brachybacterium kimchii</name>
    <dbReference type="NCBI Taxonomy" id="2942909"/>
    <lineage>
        <taxon>Bacteria</taxon>
        <taxon>Bacillati</taxon>
        <taxon>Actinomycetota</taxon>
        <taxon>Actinomycetes</taxon>
        <taxon>Micrococcales</taxon>
        <taxon>Dermabacteraceae</taxon>
        <taxon>Brachybacterium</taxon>
    </lineage>
</organism>
<keyword evidence="2" id="KW-0472">Membrane</keyword>
<feature type="transmembrane region" description="Helical" evidence="2">
    <location>
        <begin position="159"/>
        <end position="182"/>
    </location>
</feature>